<keyword evidence="3" id="KW-1185">Reference proteome</keyword>
<evidence type="ECO:0000256" key="1">
    <source>
        <dbReference type="SAM" id="MobiDB-lite"/>
    </source>
</evidence>
<feature type="compositionally biased region" description="Basic and acidic residues" evidence="1">
    <location>
        <begin position="828"/>
        <end position="837"/>
    </location>
</feature>
<dbReference type="Proteomes" id="UP000315995">
    <property type="component" value="Chromosome"/>
</dbReference>
<reference evidence="2 3" key="1">
    <citation type="submission" date="2019-06" db="EMBL/GenBank/DDBJ databases">
        <title>Persicimonas caeni gen. nov., sp. nov., a predatory bacterium isolated from solar saltern.</title>
        <authorList>
            <person name="Wang S."/>
        </authorList>
    </citation>
    <scope>NUCLEOTIDE SEQUENCE [LARGE SCALE GENOMIC DNA]</scope>
    <source>
        <strain evidence="2 3">YN101</strain>
    </source>
</reference>
<protein>
    <submittedName>
        <fullName evidence="2">Uncharacterized protein</fullName>
    </submittedName>
</protein>
<feature type="region of interest" description="Disordered" evidence="1">
    <location>
        <begin position="805"/>
        <end position="853"/>
    </location>
</feature>
<evidence type="ECO:0000313" key="2">
    <source>
        <dbReference type="EMBL" id="QDG54546.1"/>
    </source>
</evidence>
<dbReference type="AlphaFoldDB" id="A0A4Y6Q1V2"/>
<dbReference type="RefSeq" id="WP_141200990.1">
    <property type="nucleotide sequence ID" value="NZ_CP042468.1"/>
</dbReference>
<organism evidence="2 3">
    <name type="scientific">Persicimonas caeni</name>
    <dbReference type="NCBI Taxonomy" id="2292766"/>
    <lineage>
        <taxon>Bacteria</taxon>
        <taxon>Deltaproteobacteria</taxon>
        <taxon>Bradymonadales</taxon>
        <taxon>Bradymonadaceae</taxon>
        <taxon>Persicimonas</taxon>
    </lineage>
</organism>
<name>A0A4Y6Q1V2_PERCE</name>
<accession>A0A4Y6Q1V2</accession>
<accession>A0A5B8YG49</accession>
<proteinExistence type="predicted"/>
<evidence type="ECO:0000313" key="3">
    <source>
        <dbReference type="Proteomes" id="UP000315995"/>
    </source>
</evidence>
<sequence>MLLTAAICAVSAHVFCPPAQARPPLRAGQAFEVGEAKSIPFLRPALSLDMACADDGTCAVISSGYPDELHYGVLRRNPAEQVVEPSFLGNLPDPRDPVASVSLVEDQFVVAWCDENGSVWSQEISVDDGAAQGTPTEVFAVDGVGPSTACSKPLVSKAGAGYVVVWEYSGVAGRIVRARWIDDAGAPESEVADVLTSQQALHLHAVDFDGSQVVVLGEADDGYVHLRGDPLTKSFASTPTPLPAMSPTWTGISQACSANGSCRLGWAEETGDGHHKVFVGAVEADGQWSHSPLEAFSFEAAADIFYDYGSFMGRVRLLAHGDSFLVVVTGRTRASPLQADIALDGRFRRLAADDTLGVSHTLELTNHGYHAVDAIDHDGAGLRSVQRDNLFARDAHLASTGEMLDELPIYTYMPNTIRQVAFFELGDAPLLTWAEANHPAYAAAFGTTLSATGAPVVRDGLGFPDEASGEDRVECDRDNETYVAWSRKSERRLDVVHFYDCVAGLQARTLEVVDRVEGELRFFDVARSEHVGVAAYLAPHSTDTVILVFALRDGDQVRRAVVDDVYDPDVRIACTDTYCVVAQHGQQGRHNVQSVVQFSTFMLSDAFSPPSHPWTFREHLARHMVEADSIDAFELGVTEEGVTTMWRESSDAPDGGLWRLGTVTEDGDFQTLTTYDADTIARLGVPKQAHGRRAMLATLRVGATSNVTGVVRLDSRWQLLDDAPLAPVVDGSQRPVDAFAIRDQGGFFVAYSGVAASPQRTRAPLYVQAIGLPGEAGEVCRLDVDCASRSCANGVCQSPRAVDAGPGRPGFGNPDVGNPLDTAGGDANDARVEERRGRGVMTSSGCMCRHSQPDPGPGAPVTLLGVLAAFALRRRYSLHIGAK</sequence>
<dbReference type="EMBL" id="CP041186">
    <property type="protein sequence ID" value="QDG54546.1"/>
    <property type="molecule type" value="Genomic_DNA"/>
</dbReference>
<gene>
    <name evidence="2" type="ORF">FIV42_28515</name>
</gene>